<feature type="binding site" evidence="10">
    <location>
        <position position="130"/>
    </location>
    <ligand>
        <name>Mg(2+)</name>
        <dbReference type="ChEBI" id="CHEBI:18420"/>
    </ligand>
</feature>
<dbReference type="GO" id="GO:0016791">
    <property type="term" value="F:phosphatase activity"/>
    <property type="evidence" value="ECO:0007669"/>
    <property type="project" value="InterPro"/>
</dbReference>
<protein>
    <recommendedName>
        <fullName evidence="6 7">D,D-heptose 1,7-bisphosphate phosphatase</fullName>
        <ecNumber evidence="7">3.1.3.-</ecNumber>
    </recommendedName>
</protein>
<feature type="site" description="Stabilizes the phosphoryl group" evidence="9">
    <location>
        <position position="105"/>
    </location>
</feature>
<dbReference type="InterPro" id="IPR023214">
    <property type="entry name" value="HAD_sf"/>
</dbReference>
<dbReference type="EMBL" id="LWBR01000072">
    <property type="protein sequence ID" value="KZN94927.1"/>
    <property type="molecule type" value="Genomic_DNA"/>
</dbReference>
<dbReference type="Proteomes" id="UP000076476">
    <property type="component" value="Unassembled WGS sequence"/>
</dbReference>
<dbReference type="GeneID" id="301125659"/>
<evidence type="ECO:0000256" key="5">
    <source>
        <dbReference type="ARBA" id="ARBA00023277"/>
    </source>
</evidence>
<sequence>MKNAVFLDRDGVVNEVMTNRVRFVNKPEDFYLLKGAAEAVALLNRSNFDVFVVTNQGGIGLGYMSEKMLHKIHEKMVREIEKKGGTIKEVAYCPHAPKEGCACRKPEPKMIVDLAKKYNINIENSYMIGDREVDIAAGKAAGAKTILVGSRHQEKIADFHFPDLLSAARFIVRQS</sequence>
<evidence type="ECO:0000313" key="11">
    <source>
        <dbReference type="EMBL" id="KZN94927.1"/>
    </source>
</evidence>
<dbReference type="Pfam" id="PF13242">
    <property type="entry name" value="Hydrolase_like"/>
    <property type="match status" value="1"/>
</dbReference>
<evidence type="ECO:0000256" key="4">
    <source>
        <dbReference type="ARBA" id="ARBA00022801"/>
    </source>
</evidence>
<evidence type="ECO:0000256" key="8">
    <source>
        <dbReference type="PIRSR" id="PIRSR004682-1"/>
    </source>
</evidence>
<dbReference type="PIRSF" id="PIRSF004682">
    <property type="entry name" value="GmhB"/>
    <property type="match status" value="1"/>
</dbReference>
<dbReference type="NCBIfam" id="TIGR01656">
    <property type="entry name" value="Histidinol-ppas"/>
    <property type="match status" value="1"/>
</dbReference>
<keyword evidence="4 7" id="KW-0378">Hydrolase</keyword>
<comment type="cofactor">
    <cofactor evidence="10">
        <name>Mg(2+)</name>
        <dbReference type="ChEBI" id="CHEBI:18420"/>
    </cofactor>
</comment>
<comment type="subcellular location">
    <subcellularLocation>
        <location evidence="1 7">Cytoplasm</location>
    </subcellularLocation>
</comment>
<reference evidence="11 12" key="1">
    <citation type="submission" date="2016-04" db="EMBL/GenBank/DDBJ databases">
        <title>Draft genome sequence of Aeribacillus pallidus 8m3 from petroleum reservoir.</title>
        <authorList>
            <person name="Poltaraus A.B."/>
            <person name="Nazina T.N."/>
            <person name="Tourova T.P."/>
            <person name="Malakho S.M."/>
            <person name="Korshunova A.V."/>
            <person name="Sokolova D.S."/>
        </authorList>
    </citation>
    <scope>NUCLEOTIDE SEQUENCE [LARGE SCALE GENOMIC DNA]</scope>
    <source>
        <strain evidence="11 12">8m3</strain>
    </source>
</reference>
<dbReference type="SUPFAM" id="SSF56784">
    <property type="entry name" value="HAD-like"/>
    <property type="match status" value="1"/>
</dbReference>
<dbReference type="InterPro" id="IPR006543">
    <property type="entry name" value="Histidinol-phos"/>
</dbReference>
<keyword evidence="10" id="KW-0862">Zinc</keyword>
<dbReference type="GO" id="GO:0046872">
    <property type="term" value="F:metal ion binding"/>
    <property type="evidence" value="ECO:0007669"/>
    <property type="project" value="UniProtKB-KW"/>
</dbReference>
<gene>
    <name evidence="11" type="ORF">AZI98_16725</name>
</gene>
<dbReference type="PANTHER" id="PTHR42891:SF1">
    <property type="entry name" value="D-GLYCERO-BETA-D-MANNO-HEPTOSE-1,7-BISPHOSPHATE 7-PHOSPHATASE"/>
    <property type="match status" value="1"/>
</dbReference>
<dbReference type="STRING" id="33936.AZI98_16725"/>
<feature type="site" description="Stabilizes the phosphoryl group" evidence="9">
    <location>
        <position position="54"/>
    </location>
</feature>
<name>A0A161ZQ16_9BACI</name>
<keyword evidence="10" id="KW-0460">Magnesium</keyword>
<keyword evidence="12" id="KW-1185">Reference proteome</keyword>
<accession>A0A161WV65</accession>
<dbReference type="InterPro" id="IPR004446">
    <property type="entry name" value="Heptose_bisP_phosphatase"/>
</dbReference>
<dbReference type="InterPro" id="IPR006549">
    <property type="entry name" value="HAD-SF_hydro_IIIA"/>
</dbReference>
<feature type="binding site" evidence="10">
    <location>
        <position position="101"/>
    </location>
    <ligand>
        <name>Zn(2+)</name>
        <dbReference type="ChEBI" id="CHEBI:29105"/>
    </ligand>
</feature>
<evidence type="ECO:0000313" key="12">
    <source>
        <dbReference type="Proteomes" id="UP000076476"/>
    </source>
</evidence>
<keyword evidence="5 7" id="KW-0119">Carbohydrate metabolism</keyword>
<feature type="binding site" evidence="10">
    <location>
        <position position="95"/>
    </location>
    <ligand>
        <name>Zn(2+)</name>
        <dbReference type="ChEBI" id="CHEBI:29105"/>
    </ligand>
</feature>
<feature type="active site" description="Nucleophile" evidence="8">
    <location>
        <position position="8"/>
    </location>
</feature>
<evidence type="ECO:0000256" key="3">
    <source>
        <dbReference type="ARBA" id="ARBA00022723"/>
    </source>
</evidence>
<evidence type="ECO:0000256" key="6">
    <source>
        <dbReference type="ARBA" id="ARBA00031828"/>
    </source>
</evidence>
<dbReference type="InterPro" id="IPR036412">
    <property type="entry name" value="HAD-like_sf"/>
</dbReference>
<dbReference type="PANTHER" id="PTHR42891">
    <property type="entry name" value="D-GLYCERO-BETA-D-MANNO-HEPTOSE-1,7-BISPHOSPHATE 7-PHOSPHATASE"/>
    <property type="match status" value="1"/>
</dbReference>
<evidence type="ECO:0000256" key="1">
    <source>
        <dbReference type="ARBA" id="ARBA00004496"/>
    </source>
</evidence>
<feature type="binding site" evidence="10">
    <location>
        <position position="93"/>
    </location>
    <ligand>
        <name>Zn(2+)</name>
        <dbReference type="ChEBI" id="CHEBI:29105"/>
    </ligand>
</feature>
<feature type="binding site" evidence="10">
    <location>
        <position position="8"/>
    </location>
    <ligand>
        <name>Mg(2+)</name>
        <dbReference type="ChEBI" id="CHEBI:18420"/>
    </ligand>
</feature>
<dbReference type="AlphaFoldDB" id="A0A161ZQ16"/>
<evidence type="ECO:0000256" key="9">
    <source>
        <dbReference type="PIRSR" id="PIRSR004682-3"/>
    </source>
</evidence>
<dbReference type="NCBIfam" id="TIGR01662">
    <property type="entry name" value="HAD-SF-IIIA"/>
    <property type="match status" value="1"/>
</dbReference>
<comment type="similarity">
    <text evidence="7">Belongs to the gmhB family.</text>
</comment>
<accession>A0A161ZQ16</accession>
<keyword evidence="3 10" id="KW-0479">Metal-binding</keyword>
<dbReference type="RefSeq" id="WP_063389386.1">
    <property type="nucleotide sequence ID" value="NZ_LVHY01000120.1"/>
</dbReference>
<comment type="caution">
    <text evidence="11">The sequence shown here is derived from an EMBL/GenBank/DDBJ whole genome shotgun (WGS) entry which is preliminary data.</text>
</comment>
<feature type="site" description="Contributes to substrate recognition" evidence="9">
    <location>
        <position position="104"/>
    </location>
</feature>
<keyword evidence="2 7" id="KW-0963">Cytoplasm</keyword>
<dbReference type="EC" id="3.1.3.-" evidence="7"/>
<evidence type="ECO:0000256" key="7">
    <source>
        <dbReference type="PIRNR" id="PIRNR004682"/>
    </source>
</evidence>
<dbReference type="Gene3D" id="3.40.50.1000">
    <property type="entry name" value="HAD superfamily/HAD-like"/>
    <property type="match status" value="1"/>
</dbReference>
<feature type="active site" description="Proton donor" evidence="8">
    <location>
        <position position="10"/>
    </location>
</feature>
<feature type="binding site" evidence="10">
    <location>
        <position position="103"/>
    </location>
    <ligand>
        <name>Zn(2+)</name>
        <dbReference type="ChEBI" id="CHEBI:29105"/>
    </ligand>
</feature>
<proteinExistence type="inferred from homology"/>
<feature type="binding site" evidence="10">
    <location>
        <position position="10"/>
    </location>
    <ligand>
        <name>Mg(2+)</name>
        <dbReference type="ChEBI" id="CHEBI:18420"/>
    </ligand>
</feature>
<organism evidence="11 12">
    <name type="scientific">Aeribacillus pallidus</name>
    <dbReference type="NCBI Taxonomy" id="33936"/>
    <lineage>
        <taxon>Bacteria</taxon>
        <taxon>Bacillati</taxon>
        <taxon>Bacillota</taxon>
        <taxon>Bacilli</taxon>
        <taxon>Bacillales</taxon>
        <taxon>Bacillaceae</taxon>
        <taxon>Aeribacillus</taxon>
    </lineage>
</organism>
<comment type="cofactor">
    <cofactor evidence="10">
        <name>Zn(2+)</name>
        <dbReference type="ChEBI" id="CHEBI:29105"/>
    </cofactor>
</comment>
<evidence type="ECO:0000256" key="10">
    <source>
        <dbReference type="PIRSR" id="PIRSR004682-4"/>
    </source>
</evidence>
<dbReference type="GO" id="GO:0005975">
    <property type="term" value="P:carbohydrate metabolic process"/>
    <property type="evidence" value="ECO:0007669"/>
    <property type="project" value="InterPro"/>
</dbReference>
<dbReference type="GO" id="GO:0005737">
    <property type="term" value="C:cytoplasm"/>
    <property type="evidence" value="ECO:0007669"/>
    <property type="project" value="UniProtKB-SubCell"/>
</dbReference>
<dbReference type="OrthoDB" id="9801899at2"/>
<evidence type="ECO:0000256" key="2">
    <source>
        <dbReference type="ARBA" id="ARBA00022490"/>
    </source>
</evidence>
<dbReference type="CDD" id="cd07503">
    <property type="entry name" value="HAD_HisB-N"/>
    <property type="match status" value="1"/>
</dbReference>